<reference evidence="1" key="1">
    <citation type="submission" date="2020-09" db="EMBL/GenBank/DDBJ databases">
        <title>Comparative genome analyses of four rice-infecting Rhizoctonia solani isolates reveal extensive enrichment of homogalacturonan modification genes.</title>
        <authorList>
            <person name="Lee D.-Y."/>
            <person name="Jeon J."/>
            <person name="Kim K.-T."/>
            <person name="Cheong K."/>
            <person name="Song H."/>
            <person name="Choi G."/>
            <person name="Ko J."/>
            <person name="Opiyo S.O."/>
            <person name="Zuo S."/>
            <person name="Madhav S."/>
            <person name="Lee Y.-H."/>
            <person name="Wang G.-L."/>
        </authorList>
    </citation>
    <scope>NUCLEOTIDE SEQUENCE</scope>
    <source>
        <strain evidence="1">AG1-IA YN-7</strain>
    </source>
</reference>
<dbReference type="SUPFAM" id="SSF52047">
    <property type="entry name" value="RNI-like"/>
    <property type="match status" value="1"/>
</dbReference>
<evidence type="ECO:0000313" key="1">
    <source>
        <dbReference type="EMBL" id="KAF8675336.1"/>
    </source>
</evidence>
<organism evidence="1 2">
    <name type="scientific">Rhizoctonia solani</name>
    <dbReference type="NCBI Taxonomy" id="456999"/>
    <lineage>
        <taxon>Eukaryota</taxon>
        <taxon>Fungi</taxon>
        <taxon>Dikarya</taxon>
        <taxon>Basidiomycota</taxon>
        <taxon>Agaricomycotina</taxon>
        <taxon>Agaricomycetes</taxon>
        <taxon>Cantharellales</taxon>
        <taxon>Ceratobasidiaceae</taxon>
        <taxon>Rhizoctonia</taxon>
    </lineage>
</organism>
<dbReference type="InterPro" id="IPR032675">
    <property type="entry name" value="LRR_dom_sf"/>
</dbReference>
<comment type="caution">
    <text evidence="1">The sequence shown here is derived from an EMBL/GenBank/DDBJ whole genome shotgun (WGS) entry which is preliminary data.</text>
</comment>
<protein>
    <submittedName>
        <fullName evidence="1">Uncharacterized protein</fullName>
    </submittedName>
</protein>
<sequence>MPSAAERVWNAQELQWLIAELMEPIGFRKLVQLSSQYHSKYVADAWRQLTGIGNILAILHPSLDVQALGKGRPEAQIPTIHVLESNRVQRFLLYARHVQSLKMNSNPERFVKWTGLDRLLHLPGLPLGQVPFPNVTHFSINVGSQYRQIELAPIIRLVCNPFLRQIWVAPNRSVDYPRSTPEDTEATITTLANTYAPGSGPQSLAFYPEALTLDVQWRNRFERLFLPMLNSVTYLTISVWLFSVGLLDALAETPLVHLEFQSSPPVPHFDTFPIRHLIFPPTGFAYLKTLLLRNVRLKFARDLLICEQLVSKVEALVVELAQINELDTEEEEEDVLYLGLFQEISAIPSLQELTFASTREDQFPPYELNLAMLEPTLSKRLRVLRLYRVSLPYSALKTLLSRSLNHWERLEVLCIMDHRVTQDELKYLALLPNLTELSINISHKLSVPGVTVTEAVFPNPLTLISQFKFGKPFRRLESQLVVDKIVE</sequence>
<proteinExistence type="predicted"/>
<name>A0A8H7LI95_9AGAM</name>
<gene>
    <name evidence="1" type="ORF">RHS04_06711</name>
</gene>
<dbReference type="Proteomes" id="UP000650582">
    <property type="component" value="Unassembled WGS sequence"/>
</dbReference>
<evidence type="ECO:0000313" key="2">
    <source>
        <dbReference type="Proteomes" id="UP000650582"/>
    </source>
</evidence>
<accession>A0A8H7LI95</accession>
<dbReference type="EMBL" id="JACYCC010000107">
    <property type="protein sequence ID" value="KAF8675336.1"/>
    <property type="molecule type" value="Genomic_DNA"/>
</dbReference>
<dbReference type="AlphaFoldDB" id="A0A8H7LI95"/>
<dbReference type="Gene3D" id="3.80.10.10">
    <property type="entry name" value="Ribonuclease Inhibitor"/>
    <property type="match status" value="1"/>
</dbReference>